<dbReference type="GO" id="GO:0005634">
    <property type="term" value="C:nucleus"/>
    <property type="evidence" value="ECO:0007669"/>
    <property type="project" value="UniProtKB-SubCell"/>
</dbReference>
<dbReference type="KEGG" id="epa:110245273"/>
<dbReference type="GeneID" id="110245273"/>
<dbReference type="GeneID" id="110244683"/>
<dbReference type="PROSITE" id="PS50888">
    <property type="entry name" value="BHLH"/>
    <property type="match status" value="1"/>
</dbReference>
<dbReference type="RefSeq" id="XP_020907195.1">
    <property type="nucleotide sequence ID" value="XM_021051536.2"/>
</dbReference>
<evidence type="ECO:0000256" key="2">
    <source>
        <dbReference type="ARBA" id="ARBA00023015"/>
    </source>
</evidence>
<evidence type="ECO:0000259" key="5">
    <source>
        <dbReference type="PROSITE" id="PS50888"/>
    </source>
</evidence>
<dbReference type="AlphaFoldDB" id="A0A913XM32"/>
<dbReference type="InterPro" id="IPR036638">
    <property type="entry name" value="HLH_DNA-bd_sf"/>
</dbReference>
<organism evidence="6 7">
    <name type="scientific">Exaiptasia diaphana</name>
    <name type="common">Tropical sea anemone</name>
    <name type="synonym">Aiptasia pulchella</name>
    <dbReference type="NCBI Taxonomy" id="2652724"/>
    <lineage>
        <taxon>Eukaryota</taxon>
        <taxon>Metazoa</taxon>
        <taxon>Cnidaria</taxon>
        <taxon>Anthozoa</taxon>
        <taxon>Hexacorallia</taxon>
        <taxon>Actiniaria</taxon>
        <taxon>Aiptasiidae</taxon>
        <taxon>Exaiptasia</taxon>
    </lineage>
</organism>
<evidence type="ECO:0000256" key="4">
    <source>
        <dbReference type="ARBA" id="ARBA00023242"/>
    </source>
</evidence>
<reference evidence="6" key="1">
    <citation type="submission" date="2022-11" db="UniProtKB">
        <authorList>
            <consortium name="EnsemblMetazoa"/>
        </authorList>
    </citation>
    <scope>IDENTIFICATION</scope>
</reference>
<proteinExistence type="predicted"/>
<dbReference type="Pfam" id="PF00010">
    <property type="entry name" value="HLH"/>
    <property type="match status" value="1"/>
</dbReference>
<evidence type="ECO:0000256" key="1">
    <source>
        <dbReference type="ARBA" id="ARBA00004123"/>
    </source>
</evidence>
<evidence type="ECO:0000256" key="3">
    <source>
        <dbReference type="ARBA" id="ARBA00023163"/>
    </source>
</evidence>
<keyword evidence="4" id="KW-0539">Nucleus</keyword>
<dbReference type="EnsemblMetazoa" id="XM_021050895.2">
    <property type="protein sequence ID" value="XP_020906554.1"/>
    <property type="gene ID" value="LOC110244683"/>
</dbReference>
<feature type="domain" description="BHLH" evidence="5">
    <location>
        <begin position="13"/>
        <end position="75"/>
    </location>
</feature>
<dbReference type="Proteomes" id="UP000887567">
    <property type="component" value="Unplaced"/>
</dbReference>
<dbReference type="PANTHER" id="PTHR10985">
    <property type="entry name" value="BASIC HELIX-LOOP-HELIX TRANSCRIPTION FACTOR, HES-RELATED"/>
    <property type="match status" value="1"/>
</dbReference>
<keyword evidence="3" id="KW-0804">Transcription</keyword>
<dbReference type="KEGG" id="epa:110244683"/>
<evidence type="ECO:0000313" key="6">
    <source>
        <dbReference type="EnsemblMetazoa" id="XP_020906554.1"/>
    </source>
</evidence>
<dbReference type="InterPro" id="IPR011598">
    <property type="entry name" value="bHLH_dom"/>
</dbReference>
<name>A0A913XM32_EXADI</name>
<dbReference type="EnsemblMetazoa" id="XM_021051536.2">
    <property type="protein sequence ID" value="XP_020907195.1"/>
    <property type="gene ID" value="LOC110245273"/>
</dbReference>
<accession>A0A913XM32</accession>
<dbReference type="RefSeq" id="XP_020906554.1">
    <property type="nucleotide sequence ID" value="XM_021050895.2"/>
</dbReference>
<sequence>MDGKISKRRRYQSNKSMKHLLERQRRARINHSLSELKSLVLSAIHQGNPQADLNGCEKMEKAEILELTVNYIKSINTRGNIGDWKRDCTSRSNPGCNCFSHSARKDKSTEILCRDSLQNYRTRRTTSSSTAVPSSYHCANGKVYCTCVSSVHYEFATSPLSPEMSGAGVNSQYGARAQAESIRQWKSPPTGSIASPAPSTLNKVWRPW</sequence>
<dbReference type="InterPro" id="IPR050370">
    <property type="entry name" value="HES_HEY"/>
</dbReference>
<keyword evidence="7" id="KW-1185">Reference proteome</keyword>
<dbReference type="SMART" id="SM00353">
    <property type="entry name" value="HLH"/>
    <property type="match status" value="1"/>
</dbReference>
<dbReference type="Gene3D" id="4.10.280.10">
    <property type="entry name" value="Helix-loop-helix DNA-binding domain"/>
    <property type="match status" value="1"/>
</dbReference>
<keyword evidence="2" id="KW-0805">Transcription regulation</keyword>
<comment type="subcellular location">
    <subcellularLocation>
        <location evidence="1">Nucleus</location>
    </subcellularLocation>
</comment>
<dbReference type="OrthoDB" id="6085656at2759"/>
<evidence type="ECO:0000313" key="7">
    <source>
        <dbReference type="Proteomes" id="UP000887567"/>
    </source>
</evidence>
<protein>
    <recommendedName>
        <fullName evidence="5">BHLH domain-containing protein</fullName>
    </recommendedName>
</protein>
<dbReference type="GO" id="GO:0046983">
    <property type="term" value="F:protein dimerization activity"/>
    <property type="evidence" value="ECO:0007669"/>
    <property type="project" value="InterPro"/>
</dbReference>
<dbReference type="SUPFAM" id="SSF47459">
    <property type="entry name" value="HLH, helix-loop-helix DNA-binding domain"/>
    <property type="match status" value="1"/>
</dbReference>